<keyword evidence="1" id="KW-0677">Repeat</keyword>
<gene>
    <name evidence="7" type="ORF">PIB30_031184</name>
</gene>
<dbReference type="Pfam" id="PF18253">
    <property type="entry name" value="HipN"/>
    <property type="match status" value="1"/>
</dbReference>
<evidence type="ECO:0000256" key="2">
    <source>
        <dbReference type="ARBA" id="ARBA00022803"/>
    </source>
</evidence>
<organism evidence="7 8">
    <name type="scientific">Stylosanthes scabra</name>
    <dbReference type="NCBI Taxonomy" id="79078"/>
    <lineage>
        <taxon>Eukaryota</taxon>
        <taxon>Viridiplantae</taxon>
        <taxon>Streptophyta</taxon>
        <taxon>Embryophyta</taxon>
        <taxon>Tracheophyta</taxon>
        <taxon>Spermatophyta</taxon>
        <taxon>Magnoliopsida</taxon>
        <taxon>eudicotyledons</taxon>
        <taxon>Gunneridae</taxon>
        <taxon>Pentapetalae</taxon>
        <taxon>rosids</taxon>
        <taxon>fabids</taxon>
        <taxon>Fabales</taxon>
        <taxon>Fabaceae</taxon>
        <taxon>Papilionoideae</taxon>
        <taxon>50 kb inversion clade</taxon>
        <taxon>dalbergioids sensu lato</taxon>
        <taxon>Dalbergieae</taxon>
        <taxon>Pterocarpus clade</taxon>
        <taxon>Stylosanthes</taxon>
    </lineage>
</organism>
<dbReference type="InterPro" id="IPR011990">
    <property type="entry name" value="TPR-like_helical_dom_sf"/>
</dbReference>
<dbReference type="InterPro" id="IPR036249">
    <property type="entry name" value="Thioredoxin-like_sf"/>
</dbReference>
<dbReference type="CDD" id="cd02947">
    <property type="entry name" value="TRX_family"/>
    <property type="match status" value="1"/>
</dbReference>
<dbReference type="SUPFAM" id="SSF48452">
    <property type="entry name" value="TPR-like"/>
    <property type="match status" value="1"/>
</dbReference>
<evidence type="ECO:0000313" key="7">
    <source>
        <dbReference type="EMBL" id="MED6109185.1"/>
    </source>
</evidence>
<dbReference type="Proteomes" id="UP001341840">
    <property type="component" value="Unassembled WGS sequence"/>
</dbReference>
<dbReference type="InterPro" id="IPR017937">
    <property type="entry name" value="Thioredoxin_CS"/>
</dbReference>
<sequence>METEIMERGKIGELRQLIEACKSNPSFIHDPSLSFFKSYLLSLGARIPPHPKTEPVDVDDMVESDIDLDDSDLVEPDNDPPHKMGDPSAQVTPDMIDAAQLAKSRALDYISQNKLDQAVDQLTEAILLNPHSAIHYATRASVLLKLNKPNAAIRDADTALKINQDSAKGYKVRGMARAMLGLWEEAASDLHVASELDYDEDIGMALKKVEPNARKIQDHRRKYERLQKHKEEKRAELKRQQEAEAQVQEALSALKDGQVIGIHSAGELEKKLSAASKTSRLAVLYFTATWCGPCRFISPVYTSLAGKYPKVVFLKVDIDKAPDVAGSWNVSSVPTFFFIKNGKEVDSVVGADNNALERKIAQHE</sequence>
<dbReference type="PROSITE" id="PS50005">
    <property type="entry name" value="TPR"/>
    <property type="match status" value="1"/>
</dbReference>
<dbReference type="InterPro" id="IPR013766">
    <property type="entry name" value="Thioredoxin_domain"/>
</dbReference>
<dbReference type="InterPro" id="IPR019734">
    <property type="entry name" value="TPR_rpt"/>
</dbReference>
<dbReference type="Gene3D" id="3.40.30.10">
    <property type="entry name" value="Glutaredoxin"/>
    <property type="match status" value="1"/>
</dbReference>
<dbReference type="Pfam" id="PF00085">
    <property type="entry name" value="Thioredoxin"/>
    <property type="match status" value="1"/>
</dbReference>
<dbReference type="PROSITE" id="PS51352">
    <property type="entry name" value="THIOREDOXIN_2"/>
    <property type="match status" value="1"/>
</dbReference>
<dbReference type="PANTHER" id="PTHR45883">
    <property type="entry name" value="HSC70-INTERACTING PROTEIN"/>
    <property type="match status" value="1"/>
</dbReference>
<protein>
    <recommendedName>
        <fullName evidence="6">Thioredoxin domain-containing protein</fullName>
    </recommendedName>
</protein>
<accession>A0ABU6QBZ1</accession>
<proteinExistence type="predicted"/>
<feature type="compositionally biased region" description="Acidic residues" evidence="5">
    <location>
        <begin position="69"/>
        <end position="78"/>
    </location>
</feature>
<dbReference type="EMBL" id="JASCZI010000133">
    <property type="protein sequence ID" value="MED6109185.1"/>
    <property type="molecule type" value="Genomic_DNA"/>
</dbReference>
<evidence type="ECO:0000256" key="4">
    <source>
        <dbReference type="SAM" id="Coils"/>
    </source>
</evidence>
<feature type="region of interest" description="Disordered" evidence="5">
    <location>
        <begin position="69"/>
        <end position="90"/>
    </location>
</feature>
<keyword evidence="8" id="KW-1185">Reference proteome</keyword>
<dbReference type="SUPFAM" id="SSF52833">
    <property type="entry name" value="Thioredoxin-like"/>
    <property type="match status" value="1"/>
</dbReference>
<dbReference type="PANTHER" id="PTHR45883:SF7">
    <property type="entry name" value="TPR REPEAT-CONTAINING THIOREDOXIN TDX"/>
    <property type="match status" value="1"/>
</dbReference>
<reference evidence="7 8" key="1">
    <citation type="journal article" date="2023" name="Plants (Basel)">
        <title>Bridging the Gap: Combining Genomics and Transcriptomics Approaches to Understand Stylosanthes scabra, an Orphan Legume from the Brazilian Caatinga.</title>
        <authorList>
            <person name="Ferreira-Neto J.R.C."/>
            <person name="da Silva M.D."/>
            <person name="Binneck E."/>
            <person name="de Melo N.F."/>
            <person name="da Silva R.H."/>
            <person name="de Melo A.L.T.M."/>
            <person name="Pandolfi V."/>
            <person name="Bustamante F.O."/>
            <person name="Brasileiro-Vidal A.C."/>
            <person name="Benko-Iseppon A.M."/>
        </authorList>
    </citation>
    <scope>NUCLEOTIDE SEQUENCE [LARGE SCALE GENOMIC DNA]</scope>
    <source>
        <tissue evidence="7">Leaves</tissue>
    </source>
</reference>
<keyword evidence="4" id="KW-0175">Coiled coil</keyword>
<feature type="domain" description="Thioredoxin" evidence="6">
    <location>
        <begin position="240"/>
        <end position="364"/>
    </location>
</feature>
<feature type="coiled-coil region" evidence="4">
    <location>
        <begin position="216"/>
        <end position="250"/>
    </location>
</feature>
<evidence type="ECO:0000256" key="3">
    <source>
        <dbReference type="PROSITE-ProRule" id="PRU00339"/>
    </source>
</evidence>
<keyword evidence="2 3" id="KW-0802">TPR repeat</keyword>
<dbReference type="Gene3D" id="6.10.250.3420">
    <property type="match status" value="1"/>
</dbReference>
<dbReference type="SMART" id="SM00028">
    <property type="entry name" value="TPR"/>
    <property type="match status" value="3"/>
</dbReference>
<evidence type="ECO:0000256" key="5">
    <source>
        <dbReference type="SAM" id="MobiDB-lite"/>
    </source>
</evidence>
<comment type="caution">
    <text evidence="7">The sequence shown here is derived from an EMBL/GenBank/DDBJ whole genome shotgun (WGS) entry which is preliminary data.</text>
</comment>
<dbReference type="Gene3D" id="1.25.40.10">
    <property type="entry name" value="Tetratricopeptide repeat domain"/>
    <property type="match status" value="1"/>
</dbReference>
<evidence type="ECO:0000259" key="6">
    <source>
        <dbReference type="PROSITE" id="PS51352"/>
    </source>
</evidence>
<feature type="repeat" description="TPR" evidence="3">
    <location>
        <begin position="99"/>
        <end position="132"/>
    </location>
</feature>
<dbReference type="InterPro" id="IPR034649">
    <property type="entry name" value="Hip_N"/>
</dbReference>
<dbReference type="CDD" id="cd14438">
    <property type="entry name" value="Hip_N"/>
    <property type="match status" value="1"/>
</dbReference>
<evidence type="ECO:0000256" key="1">
    <source>
        <dbReference type="ARBA" id="ARBA00022737"/>
    </source>
</evidence>
<evidence type="ECO:0000313" key="8">
    <source>
        <dbReference type="Proteomes" id="UP001341840"/>
    </source>
</evidence>
<dbReference type="PROSITE" id="PS00194">
    <property type="entry name" value="THIOREDOXIN_1"/>
    <property type="match status" value="1"/>
</dbReference>
<name>A0ABU6QBZ1_9FABA</name>